<dbReference type="Pfam" id="PF13549">
    <property type="entry name" value="ATP-grasp_5"/>
    <property type="match status" value="1"/>
</dbReference>
<evidence type="ECO:0000259" key="2">
    <source>
        <dbReference type="SMART" id="SM00881"/>
    </source>
</evidence>
<accession>A0ABS5EVR4</accession>
<dbReference type="InterPro" id="IPR043938">
    <property type="entry name" value="Ligase_CoA_dom"/>
</dbReference>
<dbReference type="Gene3D" id="3.40.50.720">
    <property type="entry name" value="NAD(P)-binding Rossmann-like Domain"/>
    <property type="match status" value="1"/>
</dbReference>
<gene>
    <name evidence="3" type="ORF">GXW71_08490</name>
</gene>
<dbReference type="SMART" id="SM00881">
    <property type="entry name" value="CoA_binding"/>
    <property type="match status" value="1"/>
</dbReference>
<dbReference type="InterPro" id="IPR036291">
    <property type="entry name" value="NAD(P)-bd_dom_sf"/>
</dbReference>
<dbReference type="Gene3D" id="3.40.50.261">
    <property type="entry name" value="Succinyl-CoA synthetase domains"/>
    <property type="match status" value="2"/>
</dbReference>
<dbReference type="SUPFAM" id="SSF56059">
    <property type="entry name" value="Glutathione synthetase ATP-binding domain-like"/>
    <property type="match status" value="1"/>
</dbReference>
<keyword evidence="4" id="KW-1185">Reference proteome</keyword>
<reference evidence="4" key="1">
    <citation type="journal article" date="2021" name="Syst. Appl. Microbiol.">
        <title>Roseomonas hellenica sp. nov., isolated from roots of wild-growing Alkanna tinctoria.</title>
        <authorList>
            <person name="Rat A."/>
            <person name="Naranjo H.D."/>
            <person name="Lebbe L."/>
            <person name="Cnockaert M."/>
            <person name="Krigas N."/>
            <person name="Grigoriadou K."/>
            <person name="Maloupa E."/>
            <person name="Willems A."/>
        </authorList>
    </citation>
    <scope>NUCLEOTIDE SEQUENCE [LARGE SCALE GENOMIC DNA]</scope>
    <source>
        <strain evidence="4">LMG 31523</strain>
    </source>
</reference>
<name>A0ABS5EVR4_9PROT</name>
<feature type="domain" description="CoA-binding" evidence="2">
    <location>
        <begin position="11"/>
        <end position="105"/>
    </location>
</feature>
<dbReference type="RefSeq" id="WP_211852037.1">
    <property type="nucleotide sequence ID" value="NZ_JAAGBB010000008.1"/>
</dbReference>
<dbReference type="PANTHER" id="PTHR42793">
    <property type="entry name" value="COA BINDING DOMAIN CONTAINING PROTEIN"/>
    <property type="match status" value="1"/>
</dbReference>
<dbReference type="Pfam" id="PF13380">
    <property type="entry name" value="CoA_binding_2"/>
    <property type="match status" value="1"/>
</dbReference>
<organism evidence="3 4">
    <name type="scientific">Plastoroseomonas hellenica</name>
    <dbReference type="NCBI Taxonomy" id="2687306"/>
    <lineage>
        <taxon>Bacteria</taxon>
        <taxon>Pseudomonadati</taxon>
        <taxon>Pseudomonadota</taxon>
        <taxon>Alphaproteobacteria</taxon>
        <taxon>Acetobacterales</taxon>
        <taxon>Acetobacteraceae</taxon>
        <taxon>Plastoroseomonas</taxon>
    </lineage>
</organism>
<dbReference type="InterPro" id="IPR016102">
    <property type="entry name" value="Succinyl-CoA_synth-like"/>
</dbReference>
<dbReference type="Pfam" id="PF13607">
    <property type="entry name" value="Succ_CoA_lig"/>
    <property type="match status" value="1"/>
</dbReference>
<dbReference type="SUPFAM" id="SSF52210">
    <property type="entry name" value="Succinyl-CoA synthetase domains"/>
    <property type="match status" value="2"/>
</dbReference>
<sequence length="695" mass="70451">MPMCAPDWSRLLSPKAIAILGATDRGDIPSLPQRFLGMHGYAGEIFPVNPRLSEVEGLRCYSSVAALPAVPDIVMVMTAAARVPALLEECGEAGIPFAVVCSSGFAEVGHTAAQEELAAIAARRGIGLIGPNCQGFMDVPGRVFAGFSSAFNDRHWKPGGFSLVSQSGFIFGIAGIAEEQGVGISRAFALGNAAGLGVLDLAEALVEDAQTEVISLFFEALEEPRRLLALGARAAAAGKPVLAWKAGVTPSGARAAAAHTAALATDARLTRALLERAGMIPVASVTEMADRALVLSQGRRPAGRRLTIVTVSGGAGVAMADAADPAGLLVEPLAEATSARLRDVIPSFGSAANPVDVTAALIGKPDMLAAALDLVTEDPLTDMVAVVPTVLQGTAAVSVASAIAAAAASTSKPLVVSWCPRPGTAAQAQEILAAAGVPNFPDPVRCVTALAGVVAGVAAPADPACAPLRPGPARMLAEHAALELLREAGVTVLRSHLAATPGQAAAAARDFGGQVALKVQSPDIPHKSDAGGVALDVAPEDAEAACTRILAAARSAVPGARIEGVLVQPMARGVAEIILGIRNDAAFGPAVLVGLGGVAAEALEDVQLMLAPVSPQEARAMLGRLRGIRLLRGFRGAPVADEAALAEAIVALSTYALRRSDTLESLEINPLLVLPAGEGLVALDALAALRGEPGR</sequence>
<evidence type="ECO:0000313" key="3">
    <source>
        <dbReference type="EMBL" id="MBR0664390.1"/>
    </source>
</evidence>
<dbReference type="InterPro" id="IPR003781">
    <property type="entry name" value="CoA-bd"/>
</dbReference>
<keyword evidence="1" id="KW-0816">Tricarboxylic acid cycle</keyword>
<keyword evidence="3" id="KW-0436">Ligase</keyword>
<proteinExistence type="predicted"/>
<dbReference type="InterPro" id="IPR032875">
    <property type="entry name" value="Succ_CoA_lig_flav_dom"/>
</dbReference>
<dbReference type="EMBL" id="JAAGBB010000008">
    <property type="protein sequence ID" value="MBR0664390.1"/>
    <property type="molecule type" value="Genomic_DNA"/>
</dbReference>
<dbReference type="Gene3D" id="3.30.1490.20">
    <property type="entry name" value="ATP-grasp fold, A domain"/>
    <property type="match status" value="1"/>
</dbReference>
<dbReference type="PANTHER" id="PTHR42793:SF4">
    <property type="entry name" value="BLL6376 PROTEIN"/>
    <property type="match status" value="1"/>
</dbReference>
<evidence type="ECO:0000256" key="1">
    <source>
        <dbReference type="ARBA" id="ARBA00022532"/>
    </source>
</evidence>
<comment type="caution">
    <text evidence="3">The sequence shown here is derived from an EMBL/GenBank/DDBJ whole genome shotgun (WGS) entry which is preliminary data.</text>
</comment>
<dbReference type="InterPro" id="IPR013815">
    <property type="entry name" value="ATP_grasp_subdomain_1"/>
</dbReference>
<dbReference type="Gene3D" id="3.30.470.20">
    <property type="entry name" value="ATP-grasp fold, B domain"/>
    <property type="match status" value="1"/>
</dbReference>
<protein>
    <submittedName>
        <fullName evidence="3">Acetate--CoA ligase family protein</fullName>
    </submittedName>
</protein>
<dbReference type="Pfam" id="PF19045">
    <property type="entry name" value="Ligase_CoA_2"/>
    <property type="match status" value="1"/>
</dbReference>
<dbReference type="Proteomes" id="UP001196870">
    <property type="component" value="Unassembled WGS sequence"/>
</dbReference>
<evidence type="ECO:0000313" key="4">
    <source>
        <dbReference type="Proteomes" id="UP001196870"/>
    </source>
</evidence>
<dbReference type="GO" id="GO:0016874">
    <property type="term" value="F:ligase activity"/>
    <property type="evidence" value="ECO:0007669"/>
    <property type="project" value="UniProtKB-KW"/>
</dbReference>
<dbReference type="SUPFAM" id="SSF51735">
    <property type="entry name" value="NAD(P)-binding Rossmann-fold domains"/>
    <property type="match status" value="1"/>
</dbReference>